<dbReference type="PANTHER" id="PTHR12956">
    <property type="entry name" value="ALKALINE CERAMIDASE-RELATED"/>
    <property type="match status" value="1"/>
</dbReference>
<evidence type="ECO:0000313" key="4">
    <source>
        <dbReference type="Proteomes" id="UP000177720"/>
    </source>
</evidence>
<evidence type="ECO:0000259" key="1">
    <source>
        <dbReference type="Pfam" id="PF04765"/>
    </source>
</evidence>
<dbReference type="InterPro" id="IPR048354">
    <property type="entry name" value="TOD1_MUCI70_glycTrfase_dom"/>
</dbReference>
<dbReference type="Pfam" id="PF08241">
    <property type="entry name" value="Methyltransf_11"/>
    <property type="match status" value="1"/>
</dbReference>
<dbReference type="PANTHER" id="PTHR12956:SF17">
    <property type="entry name" value="OS01G0749100 PROTEIN"/>
    <property type="match status" value="1"/>
</dbReference>
<feature type="domain" description="TOD1/MUCI70 glycosyltransferase-like" evidence="1">
    <location>
        <begin position="42"/>
        <end position="207"/>
    </location>
</feature>
<dbReference type="InterPro" id="IPR006852">
    <property type="entry name" value="TOD1_MUCI70"/>
</dbReference>
<name>A0A1F5Y4G8_9BACT</name>
<accession>A0A1F5Y4G8</accession>
<dbReference type="Pfam" id="PF04765">
    <property type="entry name" value="TOD1_MUCI70"/>
    <property type="match status" value="1"/>
</dbReference>
<reference evidence="3 4" key="1">
    <citation type="journal article" date="2016" name="Nat. Commun.">
        <title>Thousands of microbial genomes shed light on interconnected biogeochemical processes in an aquifer system.</title>
        <authorList>
            <person name="Anantharaman K."/>
            <person name="Brown C.T."/>
            <person name="Hug L.A."/>
            <person name="Sharon I."/>
            <person name="Castelle C.J."/>
            <person name="Probst A.J."/>
            <person name="Thomas B.C."/>
            <person name="Singh A."/>
            <person name="Wilkins M.J."/>
            <person name="Karaoz U."/>
            <person name="Brodie E.L."/>
            <person name="Williams K.H."/>
            <person name="Hubbard S.S."/>
            <person name="Banfield J.F."/>
        </authorList>
    </citation>
    <scope>NUCLEOTIDE SEQUENCE [LARGE SCALE GENOMIC DNA]</scope>
</reference>
<evidence type="ECO:0000313" key="3">
    <source>
        <dbReference type="EMBL" id="OGF95039.1"/>
    </source>
</evidence>
<dbReference type="Proteomes" id="UP000177720">
    <property type="component" value="Unassembled WGS sequence"/>
</dbReference>
<dbReference type="EMBL" id="MFIN01000033">
    <property type="protein sequence ID" value="OGF95039.1"/>
    <property type="molecule type" value="Genomic_DNA"/>
</dbReference>
<dbReference type="SUPFAM" id="SSF53335">
    <property type="entry name" value="S-adenosyl-L-methionine-dependent methyltransferases"/>
    <property type="match status" value="1"/>
</dbReference>
<dbReference type="AlphaFoldDB" id="A0A1F5Y4G8"/>
<organism evidence="3 4">
    <name type="scientific">Candidatus Giovannonibacteria bacterium RIFCSPLOWO2_12_43_8</name>
    <dbReference type="NCBI Taxonomy" id="1798361"/>
    <lineage>
        <taxon>Bacteria</taxon>
        <taxon>Candidatus Giovannoniibacteriota</taxon>
    </lineage>
</organism>
<dbReference type="GO" id="GO:0008757">
    <property type="term" value="F:S-adenosylmethionine-dependent methyltransferase activity"/>
    <property type="evidence" value="ECO:0007669"/>
    <property type="project" value="InterPro"/>
</dbReference>
<dbReference type="Gene3D" id="3.40.50.150">
    <property type="entry name" value="Vaccinia Virus protein VP39"/>
    <property type="match status" value="1"/>
</dbReference>
<gene>
    <name evidence="3" type="ORF">A2Y47_00630</name>
</gene>
<dbReference type="InterPro" id="IPR029063">
    <property type="entry name" value="SAM-dependent_MTases_sf"/>
</dbReference>
<comment type="caution">
    <text evidence="3">The sequence shown here is derived from an EMBL/GenBank/DDBJ whole genome shotgun (WGS) entry which is preliminary data.</text>
</comment>
<proteinExistence type="predicted"/>
<sequence>MANRTVIYTVIFGNYDELQEPAVLPPGCDFICLADKPQKSKHWQIRIMEMPVPSDLTRSNRRIKMLAHEYFPEYEYSVYIDGNVLIKGDVNELIRDYLSDANMALYLHDSRDCIYDEAEAIIKLCKEKGYCQDDPAIIRKQMERYRRENYPLHNGLGTTMVLLRRHNEPDVRRAMEAWWDIERSESKRDQLSFNYVAWKQNFSFKYFAGYSRNNDYFYRHKGHHKPPEKFLRRFFRALFRPELYSQRLRKRFAPIRMLSTYGFRYSCPFCGWHARRFYTLGLSHPVFAEKEIIGAGERANSKCPKCGSKERERLIYLYLNEKGWFNAEGRRILHVAPEPSLRRVLHTHYQNSYVATTYDPQKKKLVYADIQALPFESQSFDLIICNHILEHVENDKLAMRELYRVLKAGGLAILQVPFSSALAKTQEDSSIVTPDQRTQIFGQDDHVRLYGTDYIDRLMGAGFKAKALLPKQFLSEGEIKKAALNPVEPLFLATREEDSHNS</sequence>
<dbReference type="InterPro" id="IPR013216">
    <property type="entry name" value="Methyltransf_11"/>
</dbReference>
<dbReference type="CDD" id="cd02440">
    <property type="entry name" value="AdoMet_MTases"/>
    <property type="match status" value="1"/>
</dbReference>
<evidence type="ECO:0000259" key="2">
    <source>
        <dbReference type="Pfam" id="PF08241"/>
    </source>
</evidence>
<feature type="domain" description="Methyltransferase type 11" evidence="2">
    <location>
        <begin position="339"/>
        <end position="413"/>
    </location>
</feature>
<protein>
    <submittedName>
        <fullName evidence="3">Uncharacterized protein</fullName>
    </submittedName>
</protein>